<dbReference type="NCBIfam" id="TIGR00693">
    <property type="entry name" value="thiE"/>
    <property type="match status" value="1"/>
</dbReference>
<evidence type="ECO:0000256" key="8">
    <source>
        <dbReference type="ARBA" id="ARBA00047883"/>
    </source>
</evidence>
<evidence type="ECO:0000256" key="10">
    <source>
        <dbReference type="RuleBase" id="RU003826"/>
    </source>
</evidence>
<dbReference type="HAMAP" id="MF_00097">
    <property type="entry name" value="TMP_synthase"/>
    <property type="match status" value="1"/>
</dbReference>
<evidence type="ECO:0000313" key="13">
    <source>
        <dbReference type="EMBL" id="MFD1166891.1"/>
    </source>
</evidence>
<evidence type="ECO:0000256" key="1">
    <source>
        <dbReference type="ARBA" id="ARBA00005165"/>
    </source>
</evidence>
<evidence type="ECO:0000256" key="11">
    <source>
        <dbReference type="RuleBase" id="RU004253"/>
    </source>
</evidence>
<sequence>MKLKMNNLERIQYISDGFDYNDQIENVKNALDNGIQWVQLRWKTYPTTNELHKLAYNIKKLCQEYKATYIINDHVSLAKEMDADGIHLGLNDESIDSAKNILGESKIFGGTANTYEDVIRRQREGCDYIGLGPMRFTPTKKKLSPILGLEGYKNICNKIKAGKIVTPPIFAIGGIEENDIQKLIHIGIYGIAVSGLIKRNPELITKLKTNYEEQINNCR</sequence>
<comment type="caution">
    <text evidence="9">Lacks conserved residue(s) required for the propagation of feature annotation.</text>
</comment>
<dbReference type="RefSeq" id="WP_257214030.1">
    <property type="nucleotide sequence ID" value="NZ_JALXMZ010000005.1"/>
</dbReference>
<dbReference type="Gene3D" id="3.20.20.70">
    <property type="entry name" value="Aldolase class I"/>
    <property type="match status" value="1"/>
</dbReference>
<feature type="binding site" evidence="9">
    <location>
        <position position="174"/>
    </location>
    <ligand>
        <name>2-[(2R,5Z)-2-carboxy-4-methylthiazol-5(2H)-ylidene]ethyl phosphate</name>
        <dbReference type="ChEBI" id="CHEBI:62899"/>
    </ligand>
</feature>
<evidence type="ECO:0000256" key="7">
    <source>
        <dbReference type="ARBA" id="ARBA00047851"/>
    </source>
</evidence>
<reference evidence="14" key="1">
    <citation type="journal article" date="2019" name="Int. J. Syst. Evol. Microbiol.">
        <title>The Global Catalogue of Microorganisms (GCM) 10K type strain sequencing project: providing services to taxonomists for standard genome sequencing and annotation.</title>
        <authorList>
            <consortium name="The Broad Institute Genomics Platform"/>
            <consortium name="The Broad Institute Genome Sequencing Center for Infectious Disease"/>
            <person name="Wu L."/>
            <person name="Ma J."/>
        </authorList>
    </citation>
    <scope>NUCLEOTIDE SEQUENCE [LARGE SCALE GENOMIC DNA]</scope>
    <source>
        <strain evidence="14">CCUG 52468</strain>
    </source>
</reference>
<dbReference type="Proteomes" id="UP001597205">
    <property type="component" value="Unassembled WGS sequence"/>
</dbReference>
<name>A0ABW3RQ08_9SPHI</name>
<dbReference type="InterPro" id="IPR034291">
    <property type="entry name" value="TMP_synthase"/>
</dbReference>
<dbReference type="InterPro" id="IPR022998">
    <property type="entry name" value="ThiamineP_synth_TenI"/>
</dbReference>
<evidence type="ECO:0000256" key="2">
    <source>
        <dbReference type="ARBA" id="ARBA00022679"/>
    </source>
</evidence>
<gene>
    <name evidence="9" type="primary">thiE</name>
    <name evidence="13" type="ORF">ACFQ2C_14880</name>
</gene>
<feature type="binding site" evidence="9">
    <location>
        <position position="111"/>
    </location>
    <ligand>
        <name>4-amino-2-methyl-5-(diphosphooxymethyl)pyrimidine</name>
        <dbReference type="ChEBI" id="CHEBI:57841"/>
    </ligand>
</feature>
<keyword evidence="3 9" id="KW-0479">Metal-binding</keyword>
<comment type="function">
    <text evidence="9">Condenses 4-methyl-5-(beta-hydroxyethyl)thiazole monophosphate (THZ-P) and 2-methyl-4-amino-5-hydroxymethyl pyrimidine pyrophosphate (HMP-PP) to form thiamine monophosphate (TMP).</text>
</comment>
<feature type="domain" description="Thiamine phosphate synthase/TenI" evidence="12">
    <location>
        <begin position="19"/>
        <end position="194"/>
    </location>
</feature>
<dbReference type="EC" id="2.5.1.3" evidence="9"/>
<dbReference type="NCBIfam" id="NF000736">
    <property type="entry name" value="PRK00043.2-3"/>
    <property type="match status" value="1"/>
</dbReference>
<dbReference type="Pfam" id="PF02581">
    <property type="entry name" value="TMP-TENI"/>
    <property type="match status" value="1"/>
</dbReference>
<comment type="cofactor">
    <cofactor evidence="9">
        <name>Mg(2+)</name>
        <dbReference type="ChEBI" id="CHEBI:18420"/>
    </cofactor>
    <text evidence="9">Binds 1 Mg(2+) ion per subunit.</text>
</comment>
<evidence type="ECO:0000256" key="6">
    <source>
        <dbReference type="ARBA" id="ARBA00047334"/>
    </source>
</evidence>
<comment type="catalytic activity">
    <reaction evidence="7 9 10">
        <text>2-(2-carboxy-4-methylthiazol-5-yl)ethyl phosphate + 4-amino-2-methyl-5-(diphosphooxymethyl)pyrimidine + 2 H(+) = thiamine phosphate + CO2 + diphosphate</text>
        <dbReference type="Rhea" id="RHEA:47848"/>
        <dbReference type="ChEBI" id="CHEBI:15378"/>
        <dbReference type="ChEBI" id="CHEBI:16526"/>
        <dbReference type="ChEBI" id="CHEBI:33019"/>
        <dbReference type="ChEBI" id="CHEBI:37575"/>
        <dbReference type="ChEBI" id="CHEBI:57841"/>
        <dbReference type="ChEBI" id="CHEBI:62890"/>
        <dbReference type="EC" id="2.5.1.3"/>
    </reaction>
</comment>
<keyword evidence="4 9" id="KW-0460">Magnesium</keyword>
<accession>A0ABW3RQ08</accession>
<comment type="caution">
    <text evidence="13">The sequence shown here is derived from an EMBL/GenBank/DDBJ whole genome shotgun (WGS) entry which is preliminary data.</text>
</comment>
<evidence type="ECO:0000256" key="3">
    <source>
        <dbReference type="ARBA" id="ARBA00022723"/>
    </source>
</evidence>
<protein>
    <recommendedName>
        <fullName evidence="9">Thiamine-phosphate synthase</fullName>
        <shortName evidence="9">TP synthase</shortName>
        <shortName evidence="9">TPS</shortName>
        <ecNumber evidence="9">2.5.1.3</ecNumber>
    </recommendedName>
    <alternativeName>
        <fullName evidence="9">Thiamine-phosphate pyrophosphorylase</fullName>
        <shortName evidence="9">TMP pyrophosphorylase</shortName>
        <shortName evidence="9">TMP-PPase</shortName>
    </alternativeName>
</protein>
<evidence type="ECO:0000256" key="4">
    <source>
        <dbReference type="ARBA" id="ARBA00022842"/>
    </source>
</evidence>
<dbReference type="PANTHER" id="PTHR20857">
    <property type="entry name" value="THIAMINE-PHOSPHATE PYROPHOSPHORYLASE"/>
    <property type="match status" value="1"/>
</dbReference>
<feature type="binding site" evidence="9">
    <location>
        <begin position="137"/>
        <end position="139"/>
    </location>
    <ligand>
        <name>2-[(2R,5Z)-2-carboxy-4-methylthiazol-5(2H)-ylidene]ethyl phosphate</name>
        <dbReference type="ChEBI" id="CHEBI:62899"/>
    </ligand>
</feature>
<keyword evidence="14" id="KW-1185">Reference proteome</keyword>
<dbReference type="GO" id="GO:0004789">
    <property type="term" value="F:thiamine-phosphate diphosphorylase activity"/>
    <property type="evidence" value="ECO:0007669"/>
    <property type="project" value="UniProtKB-EC"/>
</dbReference>
<dbReference type="PANTHER" id="PTHR20857:SF15">
    <property type="entry name" value="THIAMINE-PHOSPHATE SYNTHASE"/>
    <property type="match status" value="1"/>
</dbReference>
<evidence type="ECO:0000256" key="9">
    <source>
        <dbReference type="HAMAP-Rule" id="MF_00097"/>
    </source>
</evidence>
<proteinExistence type="inferred from homology"/>
<feature type="binding site" evidence="9">
    <location>
        <position position="92"/>
    </location>
    <ligand>
        <name>Mg(2+)</name>
        <dbReference type="ChEBI" id="CHEBI:18420"/>
    </ligand>
</feature>
<feature type="binding site" evidence="9">
    <location>
        <begin position="39"/>
        <end position="43"/>
    </location>
    <ligand>
        <name>4-amino-2-methyl-5-(diphosphooxymethyl)pyrimidine</name>
        <dbReference type="ChEBI" id="CHEBI:57841"/>
    </ligand>
</feature>
<dbReference type="SUPFAM" id="SSF51391">
    <property type="entry name" value="Thiamin phosphate synthase"/>
    <property type="match status" value="1"/>
</dbReference>
<feature type="binding site" evidence="9">
    <location>
        <position position="73"/>
    </location>
    <ligand>
        <name>Mg(2+)</name>
        <dbReference type="ChEBI" id="CHEBI:18420"/>
    </ligand>
</feature>
<feature type="binding site" evidence="9">
    <location>
        <position position="72"/>
    </location>
    <ligand>
        <name>4-amino-2-methyl-5-(diphosphooxymethyl)pyrimidine</name>
        <dbReference type="ChEBI" id="CHEBI:57841"/>
    </ligand>
</feature>
<dbReference type="CDD" id="cd00564">
    <property type="entry name" value="TMP_TenI"/>
    <property type="match status" value="1"/>
</dbReference>
<dbReference type="InterPro" id="IPR036206">
    <property type="entry name" value="ThiamineP_synth_sf"/>
</dbReference>
<comment type="similarity">
    <text evidence="9 10">Belongs to the thiamine-phosphate synthase family.</text>
</comment>
<comment type="pathway">
    <text evidence="1 9 11">Cofactor biosynthesis; thiamine diphosphate biosynthesis; thiamine phosphate from 4-amino-2-methyl-5-diphosphomethylpyrimidine and 4-methyl-5-(2-phosphoethyl)-thiazole: step 1/1.</text>
</comment>
<keyword evidence="5 9" id="KW-0784">Thiamine biosynthesis</keyword>
<comment type="catalytic activity">
    <reaction evidence="8 9 10">
        <text>2-[(2R,5Z)-2-carboxy-4-methylthiazol-5(2H)-ylidene]ethyl phosphate + 4-amino-2-methyl-5-(diphosphooxymethyl)pyrimidine + 2 H(+) = thiamine phosphate + CO2 + diphosphate</text>
        <dbReference type="Rhea" id="RHEA:47844"/>
        <dbReference type="ChEBI" id="CHEBI:15378"/>
        <dbReference type="ChEBI" id="CHEBI:16526"/>
        <dbReference type="ChEBI" id="CHEBI:33019"/>
        <dbReference type="ChEBI" id="CHEBI:37575"/>
        <dbReference type="ChEBI" id="CHEBI:57841"/>
        <dbReference type="ChEBI" id="CHEBI:62899"/>
        <dbReference type="EC" id="2.5.1.3"/>
    </reaction>
</comment>
<dbReference type="InterPro" id="IPR013785">
    <property type="entry name" value="Aldolase_TIM"/>
</dbReference>
<feature type="binding site" evidence="9">
    <location>
        <position position="140"/>
    </location>
    <ligand>
        <name>4-amino-2-methyl-5-(diphosphooxymethyl)pyrimidine</name>
        <dbReference type="ChEBI" id="CHEBI:57841"/>
    </ligand>
</feature>
<dbReference type="EMBL" id="JBHTKY010000025">
    <property type="protein sequence ID" value="MFD1166891.1"/>
    <property type="molecule type" value="Genomic_DNA"/>
</dbReference>
<evidence type="ECO:0000256" key="5">
    <source>
        <dbReference type="ARBA" id="ARBA00022977"/>
    </source>
</evidence>
<organism evidence="13 14">
    <name type="scientific">Sphingobacterium daejeonense</name>
    <dbReference type="NCBI Taxonomy" id="371142"/>
    <lineage>
        <taxon>Bacteria</taxon>
        <taxon>Pseudomonadati</taxon>
        <taxon>Bacteroidota</taxon>
        <taxon>Sphingobacteriia</taxon>
        <taxon>Sphingobacteriales</taxon>
        <taxon>Sphingobacteriaceae</taxon>
        <taxon>Sphingobacterium</taxon>
    </lineage>
</organism>
<keyword evidence="2 9" id="KW-0808">Transferase</keyword>
<evidence type="ECO:0000259" key="12">
    <source>
        <dbReference type="Pfam" id="PF02581"/>
    </source>
</evidence>
<comment type="catalytic activity">
    <reaction evidence="6 9 10">
        <text>4-methyl-5-(2-phosphooxyethyl)-thiazole + 4-amino-2-methyl-5-(diphosphooxymethyl)pyrimidine + H(+) = thiamine phosphate + diphosphate</text>
        <dbReference type="Rhea" id="RHEA:22328"/>
        <dbReference type="ChEBI" id="CHEBI:15378"/>
        <dbReference type="ChEBI" id="CHEBI:33019"/>
        <dbReference type="ChEBI" id="CHEBI:37575"/>
        <dbReference type="ChEBI" id="CHEBI:57841"/>
        <dbReference type="ChEBI" id="CHEBI:58296"/>
        <dbReference type="EC" id="2.5.1.3"/>
    </reaction>
</comment>
<evidence type="ECO:0000313" key="14">
    <source>
        <dbReference type="Proteomes" id="UP001597205"/>
    </source>
</evidence>